<evidence type="ECO:0000313" key="3">
    <source>
        <dbReference type="Proteomes" id="UP001271007"/>
    </source>
</evidence>
<name>A0AAJ0DDA6_9PEZI</name>
<organism evidence="2 3">
    <name type="scientific">Extremus antarcticus</name>
    <dbReference type="NCBI Taxonomy" id="702011"/>
    <lineage>
        <taxon>Eukaryota</taxon>
        <taxon>Fungi</taxon>
        <taxon>Dikarya</taxon>
        <taxon>Ascomycota</taxon>
        <taxon>Pezizomycotina</taxon>
        <taxon>Dothideomycetes</taxon>
        <taxon>Dothideomycetidae</taxon>
        <taxon>Mycosphaerellales</taxon>
        <taxon>Extremaceae</taxon>
        <taxon>Extremus</taxon>
    </lineage>
</organism>
<accession>A0AAJ0DDA6</accession>
<dbReference type="Proteomes" id="UP001271007">
    <property type="component" value="Unassembled WGS sequence"/>
</dbReference>
<evidence type="ECO:0000313" key="2">
    <source>
        <dbReference type="EMBL" id="KAK3051879.1"/>
    </source>
</evidence>
<feature type="compositionally biased region" description="Acidic residues" evidence="1">
    <location>
        <begin position="166"/>
        <end position="179"/>
    </location>
</feature>
<feature type="compositionally biased region" description="Polar residues" evidence="1">
    <location>
        <begin position="316"/>
        <end position="331"/>
    </location>
</feature>
<feature type="region of interest" description="Disordered" evidence="1">
    <location>
        <begin position="158"/>
        <end position="181"/>
    </location>
</feature>
<proteinExistence type="predicted"/>
<dbReference type="AlphaFoldDB" id="A0AAJ0DDA6"/>
<keyword evidence="3" id="KW-1185">Reference proteome</keyword>
<feature type="compositionally biased region" description="Basic and acidic residues" evidence="1">
    <location>
        <begin position="367"/>
        <end position="395"/>
    </location>
</feature>
<feature type="compositionally biased region" description="Polar residues" evidence="1">
    <location>
        <begin position="353"/>
        <end position="366"/>
    </location>
</feature>
<feature type="compositionally biased region" description="Low complexity" evidence="1">
    <location>
        <begin position="336"/>
        <end position="352"/>
    </location>
</feature>
<feature type="region of interest" description="Disordered" evidence="1">
    <location>
        <begin position="1"/>
        <end position="81"/>
    </location>
</feature>
<reference evidence="2" key="1">
    <citation type="submission" date="2023-04" db="EMBL/GenBank/DDBJ databases">
        <title>Black Yeasts Isolated from many extreme environments.</title>
        <authorList>
            <person name="Coleine C."/>
            <person name="Stajich J.E."/>
            <person name="Selbmann L."/>
        </authorList>
    </citation>
    <scope>NUCLEOTIDE SEQUENCE</scope>
    <source>
        <strain evidence="2">CCFEE 5312</strain>
    </source>
</reference>
<dbReference type="EMBL" id="JAWDJX010000023">
    <property type="protein sequence ID" value="KAK3051879.1"/>
    <property type="molecule type" value="Genomic_DNA"/>
</dbReference>
<feature type="region of interest" description="Disordered" evidence="1">
    <location>
        <begin position="199"/>
        <end position="402"/>
    </location>
</feature>
<feature type="compositionally biased region" description="Polar residues" evidence="1">
    <location>
        <begin position="290"/>
        <end position="299"/>
    </location>
</feature>
<protein>
    <submittedName>
        <fullName evidence="2">Uncharacterized protein</fullName>
    </submittedName>
</protein>
<sequence>MPRVLPWEVDEEDKKLKQKKPRSSPAPKRNPIVNQEEDEDLVDSDLNPIHTPPPPEKRPKKQRNRSPSTSPPPAAPATVYMREGYQADDIWRMVEDEFYSTAQTFTQHIHRAEYLRLRRLAKSRGAATLKSVARATDGKTAQSGEMKLKLEVEDMAKKRKAAMKDSDDENSSEEEDDFMQDPQLAVLMTGVQGQGAGKNLLRKHQSKANTRAAAGFLQSPENVERTRDMVGNATSVRSTAISDDVGPGGTRKAQPPEPDSEEDGDLDAPPARTVRPSYAKAEKRRVESTAGDSSPQPKSNGVAREKGRSIFAQFAKPSSDTTRNTISTFTVSPERAPTTTKPAKKSAPPASSNSGDQSTKNATSDDSAAREWRAKYKADKERKEREAKRKAKAADEIPTFHF</sequence>
<gene>
    <name evidence="2" type="ORF">LTR09_006833</name>
</gene>
<feature type="compositionally biased region" description="Polar residues" evidence="1">
    <location>
        <begin position="232"/>
        <end position="241"/>
    </location>
</feature>
<comment type="caution">
    <text evidence="2">The sequence shown here is derived from an EMBL/GenBank/DDBJ whole genome shotgun (WGS) entry which is preliminary data.</text>
</comment>
<evidence type="ECO:0000256" key="1">
    <source>
        <dbReference type="SAM" id="MobiDB-lite"/>
    </source>
</evidence>